<dbReference type="UniPathway" id="UPA00094"/>
<evidence type="ECO:0000256" key="5">
    <source>
        <dbReference type="ARBA" id="ARBA00022832"/>
    </source>
</evidence>
<evidence type="ECO:0000256" key="3">
    <source>
        <dbReference type="ARBA" id="ARBA00017562"/>
    </source>
</evidence>
<dbReference type="Gene3D" id="2.40.50.100">
    <property type="match status" value="1"/>
</dbReference>
<dbReference type="GeneID" id="93659527"/>
<evidence type="ECO:0000259" key="10">
    <source>
        <dbReference type="PROSITE" id="PS50968"/>
    </source>
</evidence>
<dbReference type="InterPro" id="IPR011053">
    <property type="entry name" value="Single_hybrid_motif"/>
</dbReference>
<dbReference type="PROSITE" id="PS00188">
    <property type="entry name" value="BIOTIN"/>
    <property type="match status" value="1"/>
</dbReference>
<keyword evidence="4 9" id="KW-0444">Lipid biosynthesis</keyword>
<dbReference type="CDD" id="cd06850">
    <property type="entry name" value="biotinyl_domain"/>
    <property type="match status" value="1"/>
</dbReference>
<dbReference type="PANTHER" id="PTHR45266:SF3">
    <property type="entry name" value="OXALOACETATE DECARBOXYLASE ALPHA CHAIN"/>
    <property type="match status" value="1"/>
</dbReference>
<keyword evidence="7 9" id="KW-0275">Fatty acid biosynthesis</keyword>
<dbReference type="PRINTS" id="PR01071">
    <property type="entry name" value="ACOABIOTINCC"/>
</dbReference>
<dbReference type="SUPFAM" id="SSF51230">
    <property type="entry name" value="Single hybrid motif"/>
    <property type="match status" value="1"/>
</dbReference>
<evidence type="ECO:0000313" key="12">
    <source>
        <dbReference type="EMBL" id="RMR55679.1"/>
    </source>
</evidence>
<comment type="function">
    <text evidence="1 9">This protein is a component of the acetyl coenzyme A carboxylase complex; first, biotin carboxylase catalyzes the carboxylation of the carrier protein and then the transcarboxylase transfers the carboxyl group to form malonyl-CoA.</text>
</comment>
<dbReference type="EMBL" id="BLWA01000011">
    <property type="protein sequence ID" value="GFM93663.1"/>
    <property type="molecule type" value="Genomic_DNA"/>
</dbReference>
<keyword evidence="8 9" id="KW-0092">Biotin</keyword>
<evidence type="ECO:0000256" key="7">
    <source>
        <dbReference type="ARBA" id="ARBA00023160"/>
    </source>
</evidence>
<keyword evidence="6 9" id="KW-0443">Lipid metabolism</keyword>
<name>A0A3M4VWI1_PSECI</name>
<protein>
    <recommendedName>
        <fullName evidence="3 9">Biotin carboxyl carrier protein of acetyl-CoA carboxylase</fullName>
    </recommendedName>
</protein>
<organism evidence="12 13">
    <name type="scientific">Pseudomonas cichorii</name>
    <dbReference type="NCBI Taxonomy" id="36746"/>
    <lineage>
        <taxon>Bacteria</taxon>
        <taxon>Pseudomonadati</taxon>
        <taxon>Pseudomonadota</taxon>
        <taxon>Gammaproteobacteria</taxon>
        <taxon>Pseudomonadales</taxon>
        <taxon>Pseudomonadaceae</taxon>
        <taxon>Pseudomonas</taxon>
    </lineage>
</organism>
<dbReference type="InterPro" id="IPR001882">
    <property type="entry name" value="Biotin_BS"/>
</dbReference>
<evidence type="ECO:0000256" key="1">
    <source>
        <dbReference type="ARBA" id="ARBA00003761"/>
    </source>
</evidence>
<gene>
    <name evidence="12" type="ORF">ALP84_03233</name>
    <name evidence="11" type="ORF">PSCICP_36350</name>
</gene>
<evidence type="ECO:0000256" key="4">
    <source>
        <dbReference type="ARBA" id="ARBA00022516"/>
    </source>
</evidence>
<dbReference type="OrthoDB" id="5297413at2"/>
<dbReference type="PANTHER" id="PTHR45266">
    <property type="entry name" value="OXALOACETATE DECARBOXYLASE ALPHA CHAIN"/>
    <property type="match status" value="1"/>
</dbReference>
<dbReference type="GO" id="GO:0003989">
    <property type="term" value="F:acetyl-CoA carboxylase activity"/>
    <property type="evidence" value="ECO:0007669"/>
    <property type="project" value="InterPro"/>
</dbReference>
<evidence type="ECO:0000313" key="11">
    <source>
        <dbReference type="EMBL" id="GFM93663.1"/>
    </source>
</evidence>
<comment type="caution">
    <text evidence="12">The sequence shown here is derived from an EMBL/GenBank/DDBJ whole genome shotgun (WGS) entry which is preliminary data.</text>
</comment>
<accession>A0A3M4VWI1</accession>
<reference evidence="11 14" key="2">
    <citation type="submission" date="2020-05" db="EMBL/GenBank/DDBJ databases">
        <title>Genetic diversity of Pseudomonas cichorii.</title>
        <authorList>
            <person name="Tani S."/>
            <person name="Yagi H."/>
            <person name="Hashimoto S."/>
            <person name="Iiyama K."/>
            <person name="Furuya N."/>
        </authorList>
    </citation>
    <scope>NUCLEOTIDE SEQUENCE [LARGE SCALE GENOMIC DNA]</scope>
    <source>
        <strain evidence="11 14">LMG 2162</strain>
    </source>
</reference>
<evidence type="ECO:0000313" key="13">
    <source>
        <dbReference type="Proteomes" id="UP000278332"/>
    </source>
</evidence>
<keyword evidence="14" id="KW-1185">Reference proteome</keyword>
<dbReference type="Proteomes" id="UP000614982">
    <property type="component" value="Unassembled WGS sequence"/>
</dbReference>
<dbReference type="InterPro" id="IPR050709">
    <property type="entry name" value="Biotin_Carboxyl_Carrier/Decarb"/>
</dbReference>
<dbReference type="InterPro" id="IPR001249">
    <property type="entry name" value="AcCoA_biotinCC"/>
</dbReference>
<dbReference type="RefSeq" id="WP_025260418.1">
    <property type="nucleotide sequence ID" value="NZ_BLVX01000003.1"/>
</dbReference>
<dbReference type="GO" id="GO:0006633">
    <property type="term" value="P:fatty acid biosynthetic process"/>
    <property type="evidence" value="ECO:0007669"/>
    <property type="project" value="UniProtKB-UniPathway"/>
</dbReference>
<dbReference type="EMBL" id="RBRY01000104">
    <property type="protein sequence ID" value="RMR55679.1"/>
    <property type="molecule type" value="Genomic_DNA"/>
</dbReference>
<dbReference type="GO" id="GO:0009317">
    <property type="term" value="C:acetyl-CoA carboxylase complex"/>
    <property type="evidence" value="ECO:0007669"/>
    <property type="project" value="InterPro"/>
</dbReference>
<evidence type="ECO:0000313" key="14">
    <source>
        <dbReference type="Proteomes" id="UP000614982"/>
    </source>
</evidence>
<dbReference type="Proteomes" id="UP000278332">
    <property type="component" value="Unassembled WGS sequence"/>
</dbReference>
<comment type="pathway">
    <text evidence="2 9">Lipid metabolism; fatty acid biosynthesis.</text>
</comment>
<feature type="domain" description="Lipoyl-binding" evidence="10">
    <location>
        <begin position="72"/>
        <end position="148"/>
    </location>
</feature>
<dbReference type="AlphaFoldDB" id="A0A3M4VWI1"/>
<keyword evidence="5 9" id="KW-0276">Fatty acid metabolism</keyword>
<sequence>MDQERIKALIGLLAESDLIELSLTEGDSTLRLFKEAAGNIVQAPSLSARATIGKAASVPAPAMQAVAPAPAKGEVKASLYGVLHLTPAVGEAPFVQVGDSVEAGQTLAVIEAMKMFHPLKASRSGIVEAILVDGGTEVEAGQPLFRIG</sequence>
<evidence type="ECO:0000256" key="6">
    <source>
        <dbReference type="ARBA" id="ARBA00023098"/>
    </source>
</evidence>
<dbReference type="PROSITE" id="PS50968">
    <property type="entry name" value="BIOTINYL_LIPOYL"/>
    <property type="match status" value="1"/>
</dbReference>
<evidence type="ECO:0000256" key="8">
    <source>
        <dbReference type="ARBA" id="ARBA00023267"/>
    </source>
</evidence>
<evidence type="ECO:0000256" key="2">
    <source>
        <dbReference type="ARBA" id="ARBA00005194"/>
    </source>
</evidence>
<proteinExistence type="predicted"/>
<dbReference type="InterPro" id="IPR000089">
    <property type="entry name" value="Biotin_lipoyl"/>
</dbReference>
<dbReference type="Pfam" id="PF00364">
    <property type="entry name" value="Biotin_lipoyl"/>
    <property type="match status" value="1"/>
</dbReference>
<reference evidence="12 13" key="1">
    <citation type="submission" date="2018-08" db="EMBL/GenBank/DDBJ databases">
        <title>Recombination of ecologically and evolutionarily significant loci maintains genetic cohesion in the Pseudomonas syringae species complex.</title>
        <authorList>
            <person name="Dillon M."/>
            <person name="Thakur S."/>
            <person name="Almeida R.N.D."/>
            <person name="Weir B.S."/>
            <person name="Guttman D.S."/>
        </authorList>
    </citation>
    <scope>NUCLEOTIDE SEQUENCE [LARGE SCALE GENOMIC DNA]</scope>
    <source>
        <strain evidence="12 13">ICMP 6917</strain>
    </source>
</reference>
<evidence type="ECO:0000256" key="9">
    <source>
        <dbReference type="RuleBase" id="RU364072"/>
    </source>
</evidence>